<dbReference type="InterPro" id="IPR051924">
    <property type="entry name" value="GST_Kappa/NadH"/>
</dbReference>
<accession>A0A9P6B791</accession>
<sequence>MAPIETVKIDFIYDISSPNSYIVFVTLLRYRKAWNLDINLRPVSLDGITAITGPGAANPVPIKKAYIDRDFGRMAERWGLDIRLPPGRPSPASLLKLVHFLRALKDVESPDVLTQCTVLFFEEYYSTHTSPVAPAFYDCVIKGHPASRGQGPLSESRFKEIWALAASAEIEERVQKDVKEVVSKFKTFSCPWIVAYKVPLDDRPLSREEKLKNPIERTDYQSFFGPDRMDTLAYYLGPEYEWKGPFPDGRERFLPRALGLPGLPVEFNPEALNSDLKAML</sequence>
<dbReference type="PANTHER" id="PTHR42943:SF2">
    <property type="entry name" value="GLUTATHIONE S-TRANSFERASE KAPPA 1"/>
    <property type="match status" value="1"/>
</dbReference>
<organism evidence="2 3">
    <name type="scientific">Hydnum rufescens UP504</name>
    <dbReference type="NCBI Taxonomy" id="1448309"/>
    <lineage>
        <taxon>Eukaryota</taxon>
        <taxon>Fungi</taxon>
        <taxon>Dikarya</taxon>
        <taxon>Basidiomycota</taxon>
        <taxon>Agaricomycotina</taxon>
        <taxon>Agaricomycetes</taxon>
        <taxon>Cantharellales</taxon>
        <taxon>Hydnaceae</taxon>
        <taxon>Hydnum</taxon>
    </lineage>
</organism>
<reference evidence="2" key="1">
    <citation type="journal article" date="2020" name="Nat. Commun.">
        <title>Large-scale genome sequencing of mycorrhizal fungi provides insights into the early evolution of symbiotic traits.</title>
        <authorList>
            <person name="Miyauchi S."/>
            <person name="Kiss E."/>
            <person name="Kuo A."/>
            <person name="Drula E."/>
            <person name="Kohler A."/>
            <person name="Sanchez-Garcia M."/>
            <person name="Morin E."/>
            <person name="Andreopoulos B."/>
            <person name="Barry K.W."/>
            <person name="Bonito G."/>
            <person name="Buee M."/>
            <person name="Carver A."/>
            <person name="Chen C."/>
            <person name="Cichocki N."/>
            <person name="Clum A."/>
            <person name="Culley D."/>
            <person name="Crous P.W."/>
            <person name="Fauchery L."/>
            <person name="Girlanda M."/>
            <person name="Hayes R.D."/>
            <person name="Keri Z."/>
            <person name="LaButti K."/>
            <person name="Lipzen A."/>
            <person name="Lombard V."/>
            <person name="Magnuson J."/>
            <person name="Maillard F."/>
            <person name="Murat C."/>
            <person name="Nolan M."/>
            <person name="Ohm R.A."/>
            <person name="Pangilinan J."/>
            <person name="Pereira M.F."/>
            <person name="Perotto S."/>
            <person name="Peter M."/>
            <person name="Pfister S."/>
            <person name="Riley R."/>
            <person name="Sitrit Y."/>
            <person name="Stielow J.B."/>
            <person name="Szollosi G."/>
            <person name="Zifcakova L."/>
            <person name="Stursova M."/>
            <person name="Spatafora J.W."/>
            <person name="Tedersoo L."/>
            <person name="Vaario L.M."/>
            <person name="Yamada A."/>
            <person name="Yan M."/>
            <person name="Wang P."/>
            <person name="Xu J."/>
            <person name="Bruns T."/>
            <person name="Baldrian P."/>
            <person name="Vilgalys R."/>
            <person name="Dunand C."/>
            <person name="Henrissat B."/>
            <person name="Grigoriev I.V."/>
            <person name="Hibbett D."/>
            <person name="Nagy L.G."/>
            <person name="Martin F.M."/>
        </authorList>
    </citation>
    <scope>NUCLEOTIDE SEQUENCE</scope>
    <source>
        <strain evidence="2">UP504</strain>
    </source>
</reference>
<feature type="domain" description="DSBA-like thioredoxin" evidence="1">
    <location>
        <begin position="9"/>
        <end position="115"/>
    </location>
</feature>
<protein>
    <recommendedName>
        <fullName evidence="1">DSBA-like thioredoxin domain-containing protein</fullName>
    </recommendedName>
</protein>
<dbReference type="PANTHER" id="PTHR42943">
    <property type="entry name" value="GLUTATHIONE S-TRANSFERASE KAPPA"/>
    <property type="match status" value="1"/>
</dbReference>
<dbReference type="OrthoDB" id="4664297at2759"/>
<dbReference type="GO" id="GO:0006749">
    <property type="term" value="P:glutathione metabolic process"/>
    <property type="evidence" value="ECO:0007669"/>
    <property type="project" value="TreeGrafter"/>
</dbReference>
<dbReference type="EMBL" id="MU128921">
    <property type="protein sequence ID" value="KAF9518936.1"/>
    <property type="molecule type" value="Genomic_DNA"/>
</dbReference>
<dbReference type="AlphaFoldDB" id="A0A9P6B791"/>
<proteinExistence type="predicted"/>
<dbReference type="Gene3D" id="3.40.30.10">
    <property type="entry name" value="Glutaredoxin"/>
    <property type="match status" value="1"/>
</dbReference>
<evidence type="ECO:0000313" key="3">
    <source>
        <dbReference type="Proteomes" id="UP000886523"/>
    </source>
</evidence>
<dbReference type="InterPro" id="IPR036249">
    <property type="entry name" value="Thioredoxin-like_sf"/>
</dbReference>
<evidence type="ECO:0000259" key="1">
    <source>
        <dbReference type="Pfam" id="PF01323"/>
    </source>
</evidence>
<dbReference type="GO" id="GO:0004602">
    <property type="term" value="F:glutathione peroxidase activity"/>
    <property type="evidence" value="ECO:0007669"/>
    <property type="project" value="TreeGrafter"/>
</dbReference>
<dbReference type="GO" id="GO:0005739">
    <property type="term" value="C:mitochondrion"/>
    <property type="evidence" value="ECO:0007669"/>
    <property type="project" value="TreeGrafter"/>
</dbReference>
<dbReference type="GO" id="GO:0005777">
    <property type="term" value="C:peroxisome"/>
    <property type="evidence" value="ECO:0007669"/>
    <property type="project" value="TreeGrafter"/>
</dbReference>
<keyword evidence="3" id="KW-1185">Reference proteome</keyword>
<comment type="caution">
    <text evidence="2">The sequence shown here is derived from an EMBL/GenBank/DDBJ whole genome shotgun (WGS) entry which is preliminary data.</text>
</comment>
<dbReference type="Proteomes" id="UP000886523">
    <property type="component" value="Unassembled WGS sequence"/>
</dbReference>
<evidence type="ECO:0000313" key="2">
    <source>
        <dbReference type="EMBL" id="KAF9518936.1"/>
    </source>
</evidence>
<gene>
    <name evidence="2" type="ORF">BS47DRAFT_1337835</name>
</gene>
<dbReference type="InterPro" id="IPR001853">
    <property type="entry name" value="DSBA-like_thioredoxin_dom"/>
</dbReference>
<dbReference type="SUPFAM" id="SSF52833">
    <property type="entry name" value="Thioredoxin-like"/>
    <property type="match status" value="1"/>
</dbReference>
<dbReference type="Pfam" id="PF01323">
    <property type="entry name" value="DSBA"/>
    <property type="match status" value="1"/>
</dbReference>
<dbReference type="GO" id="GO:0004364">
    <property type="term" value="F:glutathione transferase activity"/>
    <property type="evidence" value="ECO:0007669"/>
    <property type="project" value="TreeGrafter"/>
</dbReference>
<name>A0A9P6B791_9AGAM</name>